<reference evidence="3" key="1">
    <citation type="submission" date="2025-08" db="UniProtKB">
        <authorList>
            <consortium name="RefSeq"/>
        </authorList>
    </citation>
    <scope>IDENTIFICATION</scope>
    <source>
        <tissue evidence="3">Leaf</tissue>
    </source>
</reference>
<dbReference type="AlphaFoldDB" id="A0A9W3CU83"/>
<protein>
    <submittedName>
        <fullName evidence="3">Uncharacterized protein LOC130504523</fullName>
    </submittedName>
</protein>
<dbReference type="KEGG" id="rsz:130504523"/>
<evidence type="ECO:0000313" key="2">
    <source>
        <dbReference type="Proteomes" id="UP000504610"/>
    </source>
</evidence>
<sequence>MQGCIALGININATVEFVIQNYRSRRYRAEHLITIDKEIMKLRAQGLVAEDDVVLWKGKGDVFRPCFNTHQTWTLTRVQQTNVQWCKGIWFPGSTPKYSVLSWIAVHNRLATGDRLLQWNAQANAQCILGNTATESRNHLFFSCPFTEAIWSNLTRKLLGQRYSHMWDQILDLISTNAFSGDTKFLLRYVFQVSVHTIWLERNGRRHGTVKRSPSIITKFIDKQLRNRISSLRGRGGTVFNNTMAVWFSTMD</sequence>
<accession>A0A9W3CU83</accession>
<dbReference type="RefSeq" id="XP_056855112.1">
    <property type="nucleotide sequence ID" value="XM_056999132.1"/>
</dbReference>
<feature type="domain" description="Reverse transcriptase zinc-binding" evidence="1">
    <location>
        <begin position="67"/>
        <end position="151"/>
    </location>
</feature>
<dbReference type="Pfam" id="PF13966">
    <property type="entry name" value="zf-RVT"/>
    <property type="match status" value="1"/>
</dbReference>
<proteinExistence type="predicted"/>
<organism evidence="2 3">
    <name type="scientific">Raphanus sativus</name>
    <name type="common">Radish</name>
    <name type="synonym">Raphanus raphanistrum var. sativus</name>
    <dbReference type="NCBI Taxonomy" id="3726"/>
    <lineage>
        <taxon>Eukaryota</taxon>
        <taxon>Viridiplantae</taxon>
        <taxon>Streptophyta</taxon>
        <taxon>Embryophyta</taxon>
        <taxon>Tracheophyta</taxon>
        <taxon>Spermatophyta</taxon>
        <taxon>Magnoliopsida</taxon>
        <taxon>eudicotyledons</taxon>
        <taxon>Gunneridae</taxon>
        <taxon>Pentapetalae</taxon>
        <taxon>rosids</taxon>
        <taxon>malvids</taxon>
        <taxon>Brassicales</taxon>
        <taxon>Brassicaceae</taxon>
        <taxon>Brassiceae</taxon>
        <taxon>Raphanus</taxon>
    </lineage>
</organism>
<dbReference type="InterPro" id="IPR026960">
    <property type="entry name" value="RVT-Znf"/>
</dbReference>
<evidence type="ECO:0000259" key="1">
    <source>
        <dbReference type="Pfam" id="PF13966"/>
    </source>
</evidence>
<dbReference type="Proteomes" id="UP000504610">
    <property type="component" value="Unplaced"/>
</dbReference>
<dbReference type="OrthoDB" id="1071881at2759"/>
<keyword evidence="2" id="KW-1185">Reference proteome</keyword>
<name>A0A9W3CU83_RAPSA</name>
<evidence type="ECO:0000313" key="3">
    <source>
        <dbReference type="RefSeq" id="XP_056855112.1"/>
    </source>
</evidence>
<dbReference type="GeneID" id="130504523"/>
<gene>
    <name evidence="3" type="primary">LOC130504523</name>
</gene>